<evidence type="ECO:0000313" key="3">
    <source>
        <dbReference type="EMBL" id="KAK9871758.1"/>
    </source>
</evidence>
<proteinExistence type="predicted"/>
<reference evidence="3 4" key="1">
    <citation type="submission" date="2023-03" db="EMBL/GenBank/DDBJ databases">
        <title>Genome insight into feeding habits of ladybird beetles.</title>
        <authorList>
            <person name="Li H.-S."/>
            <person name="Huang Y.-H."/>
            <person name="Pang H."/>
        </authorList>
    </citation>
    <scope>NUCLEOTIDE SEQUENCE [LARGE SCALE GENOMIC DNA]</scope>
    <source>
        <strain evidence="3">SYSU_2023b</strain>
        <tissue evidence="3">Whole body</tissue>
    </source>
</reference>
<feature type="domain" description="TTF-type" evidence="2">
    <location>
        <begin position="45"/>
        <end position="143"/>
    </location>
</feature>
<evidence type="ECO:0000313" key="4">
    <source>
        <dbReference type="Proteomes" id="UP001431783"/>
    </source>
</evidence>
<protein>
    <recommendedName>
        <fullName evidence="2">TTF-type domain-containing protein</fullName>
    </recommendedName>
</protein>
<organism evidence="3 4">
    <name type="scientific">Henosepilachna vigintioctopunctata</name>
    <dbReference type="NCBI Taxonomy" id="420089"/>
    <lineage>
        <taxon>Eukaryota</taxon>
        <taxon>Metazoa</taxon>
        <taxon>Ecdysozoa</taxon>
        <taxon>Arthropoda</taxon>
        <taxon>Hexapoda</taxon>
        <taxon>Insecta</taxon>
        <taxon>Pterygota</taxon>
        <taxon>Neoptera</taxon>
        <taxon>Endopterygota</taxon>
        <taxon>Coleoptera</taxon>
        <taxon>Polyphaga</taxon>
        <taxon>Cucujiformia</taxon>
        <taxon>Coccinelloidea</taxon>
        <taxon>Coccinellidae</taxon>
        <taxon>Epilachninae</taxon>
        <taxon>Epilachnini</taxon>
        <taxon>Henosepilachna</taxon>
    </lineage>
</organism>
<dbReference type="InterPro" id="IPR006580">
    <property type="entry name" value="Znf_TTF"/>
</dbReference>
<comment type="caution">
    <text evidence="3">The sequence shown here is derived from an EMBL/GenBank/DDBJ whole genome shotgun (WGS) entry which is preliminary data.</text>
</comment>
<gene>
    <name evidence="3" type="ORF">WA026_014213</name>
</gene>
<accession>A0AAW1TTL6</accession>
<dbReference type="AlphaFoldDB" id="A0AAW1TTL6"/>
<name>A0AAW1TTL6_9CUCU</name>
<feature type="region of interest" description="Disordered" evidence="1">
    <location>
        <begin position="1"/>
        <end position="29"/>
    </location>
</feature>
<feature type="compositionally biased region" description="Polar residues" evidence="1">
    <location>
        <begin position="18"/>
        <end position="29"/>
    </location>
</feature>
<dbReference type="PANTHER" id="PTHR45749:SF14">
    <property type="entry name" value="TTF-TYPE DOMAIN-CONTAINING PROTEIN"/>
    <property type="match status" value="1"/>
</dbReference>
<dbReference type="SMART" id="SM00597">
    <property type="entry name" value="ZnF_TTF"/>
    <property type="match status" value="1"/>
</dbReference>
<sequence length="208" mass="24069">MDKYVVRNRKVPKPEEPFTSNSGSSQLNIGQDRNVTSENLCSEKKGRSYQSKWQSVFSWLLYDGDIDKVFCEICRETISSGISTPKKSSRDDDSIEAFTEIGFSSWNKALKRFKKHEMSEVHRFCVLHKANVDRGVNVHSMLSKSKLEDMKTARTALMKMISTLRFLMTGGLAIRDHEDENSNYSRLLKLRSEDIPELKSWLQRSKYK</sequence>
<keyword evidence="4" id="KW-1185">Reference proteome</keyword>
<dbReference type="PANTHER" id="PTHR45749">
    <property type="match status" value="1"/>
</dbReference>
<feature type="compositionally biased region" description="Basic residues" evidence="1">
    <location>
        <begin position="1"/>
        <end position="11"/>
    </location>
</feature>
<dbReference type="Proteomes" id="UP001431783">
    <property type="component" value="Unassembled WGS sequence"/>
</dbReference>
<evidence type="ECO:0000259" key="2">
    <source>
        <dbReference type="SMART" id="SM00597"/>
    </source>
</evidence>
<evidence type="ECO:0000256" key="1">
    <source>
        <dbReference type="SAM" id="MobiDB-lite"/>
    </source>
</evidence>
<dbReference type="EMBL" id="JARQZJ010000007">
    <property type="protein sequence ID" value="KAK9871758.1"/>
    <property type="molecule type" value="Genomic_DNA"/>
</dbReference>